<evidence type="ECO:0000259" key="1">
    <source>
        <dbReference type="SMART" id="SM00670"/>
    </source>
</evidence>
<organism evidence="2 3">
    <name type="scientific">Desulfofundulus luciae</name>
    <dbReference type="NCBI Taxonomy" id="74702"/>
    <lineage>
        <taxon>Bacteria</taxon>
        <taxon>Bacillati</taxon>
        <taxon>Bacillota</taxon>
        <taxon>Clostridia</taxon>
        <taxon>Eubacteriales</taxon>
        <taxon>Peptococcaceae</taxon>
        <taxon>Desulfofundulus</taxon>
    </lineage>
</organism>
<evidence type="ECO:0000313" key="2">
    <source>
        <dbReference type="EMBL" id="MDQ0287864.1"/>
    </source>
</evidence>
<dbReference type="PANTHER" id="PTHR34610:SF3">
    <property type="entry name" value="SSL7007 PROTEIN"/>
    <property type="match status" value="1"/>
</dbReference>
<dbReference type="EMBL" id="JAUSUX010000054">
    <property type="protein sequence ID" value="MDQ0287864.1"/>
    <property type="molecule type" value="Genomic_DNA"/>
</dbReference>
<name>A0ABU0B568_9FIRM</name>
<keyword evidence="3" id="KW-1185">Reference proteome</keyword>
<dbReference type="SUPFAM" id="SSF88723">
    <property type="entry name" value="PIN domain-like"/>
    <property type="match status" value="1"/>
</dbReference>
<dbReference type="Proteomes" id="UP001225644">
    <property type="component" value="Unassembled WGS sequence"/>
</dbReference>
<proteinExistence type="predicted"/>
<gene>
    <name evidence="2" type="ORF">J2Z49_002998</name>
</gene>
<comment type="caution">
    <text evidence="2">The sequence shown here is derived from an EMBL/GenBank/DDBJ whole genome shotgun (WGS) entry which is preliminary data.</text>
</comment>
<dbReference type="InterPro" id="IPR002716">
    <property type="entry name" value="PIN_dom"/>
</dbReference>
<accession>A0ABU0B568</accession>
<dbReference type="Pfam" id="PF13470">
    <property type="entry name" value="PIN_3"/>
    <property type="match status" value="1"/>
</dbReference>
<protein>
    <submittedName>
        <fullName evidence="2">PIN family toxin of toxin-antitoxin system</fullName>
    </submittedName>
</protein>
<feature type="domain" description="PIN" evidence="1">
    <location>
        <begin position="9"/>
        <end position="121"/>
    </location>
</feature>
<reference evidence="2 3" key="1">
    <citation type="submission" date="2023-07" db="EMBL/GenBank/DDBJ databases">
        <title>Genomic Encyclopedia of Type Strains, Phase IV (KMG-IV): sequencing the most valuable type-strain genomes for metagenomic binning, comparative biology and taxonomic classification.</title>
        <authorList>
            <person name="Goeker M."/>
        </authorList>
    </citation>
    <scope>NUCLEOTIDE SEQUENCE [LARGE SCALE GENOMIC DNA]</scope>
    <source>
        <strain evidence="2 3">DSM 12396</strain>
    </source>
</reference>
<evidence type="ECO:0000313" key="3">
    <source>
        <dbReference type="Proteomes" id="UP001225644"/>
    </source>
</evidence>
<dbReference type="InterPro" id="IPR002850">
    <property type="entry name" value="PIN_toxin-like"/>
</dbReference>
<dbReference type="PANTHER" id="PTHR34610">
    <property type="entry name" value="SSL7007 PROTEIN"/>
    <property type="match status" value="1"/>
</dbReference>
<dbReference type="NCBIfam" id="TIGR00305">
    <property type="entry name" value="putative toxin-antitoxin system toxin component, PIN family"/>
    <property type="match status" value="1"/>
</dbReference>
<dbReference type="InterPro" id="IPR029060">
    <property type="entry name" value="PIN-like_dom_sf"/>
</dbReference>
<dbReference type="SMART" id="SM00670">
    <property type="entry name" value="PINc"/>
    <property type="match status" value="1"/>
</dbReference>
<sequence length="143" mass="16050">MGTTGREVMRITVDTNILISALGWNGPEAAVIEMVLESKIELCLSAQILSEFYRVTQYPKFRFTNEEVDGFIGRLLPVVIFVTPTQKIDVVTSDPDDNKIIECAIAGESDYIISGDKHLLELKNYRGISILRASDFLQLLLRI</sequence>
<dbReference type="RefSeq" id="WP_307403908.1">
    <property type="nucleotide sequence ID" value="NZ_JAUSUX010000054.1"/>
</dbReference>